<dbReference type="PANTHER" id="PTHR34406">
    <property type="entry name" value="PROTEIN YCEI"/>
    <property type="match status" value="1"/>
</dbReference>
<dbReference type="SUPFAM" id="SSF101874">
    <property type="entry name" value="YceI-like"/>
    <property type="match status" value="1"/>
</dbReference>
<evidence type="ECO:0000259" key="2">
    <source>
        <dbReference type="SMART" id="SM00867"/>
    </source>
</evidence>
<dbReference type="InterPro" id="IPR007372">
    <property type="entry name" value="Lipid/polyisoprenoid-bd_YceI"/>
</dbReference>
<evidence type="ECO:0000313" key="4">
    <source>
        <dbReference type="Proteomes" id="UP001165488"/>
    </source>
</evidence>
<dbReference type="RefSeq" id="WP_241273422.1">
    <property type="nucleotide sequence ID" value="NZ_JAKZGS010000002.1"/>
</dbReference>
<reference evidence="3" key="1">
    <citation type="submission" date="2022-03" db="EMBL/GenBank/DDBJ databases">
        <title>De novo assembled genomes of Belliella spp. (Cyclobacteriaceae) strains.</title>
        <authorList>
            <person name="Szabo A."/>
            <person name="Korponai K."/>
            <person name="Felfoldi T."/>
        </authorList>
    </citation>
    <scope>NUCLEOTIDE SEQUENCE</scope>
    <source>
        <strain evidence="3">DSM 107340</strain>
    </source>
</reference>
<organism evidence="3 4">
    <name type="scientific">Belliella calami</name>
    <dbReference type="NCBI Taxonomy" id="2923436"/>
    <lineage>
        <taxon>Bacteria</taxon>
        <taxon>Pseudomonadati</taxon>
        <taxon>Bacteroidota</taxon>
        <taxon>Cytophagia</taxon>
        <taxon>Cytophagales</taxon>
        <taxon>Cyclobacteriaceae</taxon>
        <taxon>Belliella</taxon>
    </lineage>
</organism>
<evidence type="ECO:0000256" key="1">
    <source>
        <dbReference type="SAM" id="SignalP"/>
    </source>
</evidence>
<keyword evidence="4" id="KW-1185">Reference proteome</keyword>
<accession>A0ABS9UJV7</accession>
<feature type="domain" description="Lipid/polyisoprenoid-binding YceI-like" evidence="2">
    <location>
        <begin position="31"/>
        <end position="189"/>
    </location>
</feature>
<comment type="caution">
    <text evidence="3">The sequence shown here is derived from an EMBL/GenBank/DDBJ whole genome shotgun (WGS) entry which is preliminary data.</text>
</comment>
<dbReference type="EMBL" id="JAKZGS010000002">
    <property type="protein sequence ID" value="MCH7396904.1"/>
    <property type="molecule type" value="Genomic_DNA"/>
</dbReference>
<name>A0ABS9UJV7_9BACT</name>
<keyword evidence="1" id="KW-0732">Signal</keyword>
<feature type="signal peptide" evidence="1">
    <location>
        <begin position="1"/>
        <end position="26"/>
    </location>
</feature>
<dbReference type="Proteomes" id="UP001165488">
    <property type="component" value="Unassembled WGS sequence"/>
</dbReference>
<dbReference type="Pfam" id="PF04264">
    <property type="entry name" value="YceI"/>
    <property type="match status" value="1"/>
</dbReference>
<feature type="chain" id="PRO_5045955673" evidence="1">
    <location>
        <begin position="27"/>
        <end position="192"/>
    </location>
</feature>
<dbReference type="PANTHER" id="PTHR34406:SF1">
    <property type="entry name" value="PROTEIN YCEI"/>
    <property type="match status" value="1"/>
</dbReference>
<proteinExistence type="predicted"/>
<gene>
    <name evidence="3" type="ORF">MM236_02850</name>
</gene>
<protein>
    <submittedName>
        <fullName evidence="3">YceI family protein</fullName>
    </submittedName>
</protein>
<dbReference type="InterPro" id="IPR036761">
    <property type="entry name" value="TTHA0802/YceI-like_sf"/>
</dbReference>
<sequence length="192" mass="20643">MKTNSNSILKMTMLAALVFLNFSAFGQTNYSLSSNPELKVTGTSTLHDWDMKSSLATGKAQISLENGKIEKIANVSIIMPAESIKSGRGGMDKNAYGALNTKNHKEVKFNLKELVAKGSSYEASGDFTIAGVTKAAKFPVTASISGEKVTVKGKHDFKLTDYNIDPPTALMGTVKTGNEVSIHFNVTFQPTK</sequence>
<dbReference type="SMART" id="SM00867">
    <property type="entry name" value="YceI"/>
    <property type="match status" value="1"/>
</dbReference>
<evidence type="ECO:0000313" key="3">
    <source>
        <dbReference type="EMBL" id="MCH7396904.1"/>
    </source>
</evidence>
<dbReference type="Gene3D" id="2.40.128.110">
    <property type="entry name" value="Lipid/polyisoprenoid-binding, YceI-like"/>
    <property type="match status" value="1"/>
</dbReference>